<accession>A0A8H3EWM3</accession>
<evidence type="ECO:0000313" key="3">
    <source>
        <dbReference type="Proteomes" id="UP000664169"/>
    </source>
</evidence>
<dbReference type="PANTHER" id="PTHR35186:SF4">
    <property type="entry name" value="PRION-INHIBITION AND PROPAGATION HELO DOMAIN-CONTAINING PROTEIN"/>
    <property type="match status" value="1"/>
</dbReference>
<evidence type="ECO:0000313" key="2">
    <source>
        <dbReference type="EMBL" id="CAF9912749.1"/>
    </source>
</evidence>
<organism evidence="2 3">
    <name type="scientific">Gomphillus americanus</name>
    <dbReference type="NCBI Taxonomy" id="1940652"/>
    <lineage>
        <taxon>Eukaryota</taxon>
        <taxon>Fungi</taxon>
        <taxon>Dikarya</taxon>
        <taxon>Ascomycota</taxon>
        <taxon>Pezizomycotina</taxon>
        <taxon>Lecanoromycetes</taxon>
        <taxon>OSLEUM clade</taxon>
        <taxon>Ostropomycetidae</taxon>
        <taxon>Ostropales</taxon>
        <taxon>Graphidaceae</taxon>
        <taxon>Gomphilloideae</taxon>
        <taxon>Gomphillus</taxon>
    </lineage>
</organism>
<dbReference type="PANTHER" id="PTHR35186">
    <property type="entry name" value="ANK_REP_REGION DOMAIN-CONTAINING PROTEIN"/>
    <property type="match status" value="1"/>
</dbReference>
<proteinExistence type="predicted"/>
<dbReference type="OrthoDB" id="3565018at2759"/>
<dbReference type="AlphaFoldDB" id="A0A8H3EWM3"/>
<evidence type="ECO:0000259" key="1">
    <source>
        <dbReference type="Pfam" id="PF24476"/>
    </source>
</evidence>
<dbReference type="Proteomes" id="UP000664169">
    <property type="component" value="Unassembled WGS sequence"/>
</dbReference>
<sequence length="577" mass="65322">MSGFEVVGIVLGTIPLTMSALKHYEDAARLIENAVEFEVYFNRYTASLILSTSCYQQLSTRLLQSLDLTLEEAEDLIENKNYAALANEELTGKLQNRLGSPQECFAFVKVIKSLDGRLKKLAKRLELDENLKVGRIPNHGFIVLTAKQPPFVRADGTLNKLECQKFFGSRWRKFKGAWQSRYNEEFFKTIHKDIKLLSKWLETKLPESVDTGTDGPRHKSMPKHWVNIRDQAQGLYGRLGSCFQSCPCRDLHRLNLRLSPKGVEDDADGEARFTFLLSLSPDISVAVDPPWQWRCMEIELCHSQDSISTYSTRSSASSSTQVLPILTVTPPVQRRQRPILSQPIGDLCALLSQDRVSRSCLGILECQSDNKCWQHQVFSVPGAESRALKASSLLYIGKVFPRQKCAIALALASAVLQLYDTHWLPQAWDATLLTFIMVKEELGPQLDLYLSHGLNDTQKSIPTKQSLFIRNKMIFALGVVLIELSYMQPITLLCKPEDLDSKGHPNEDTICKAAQRLAQSIHHLELKNYASAVKRCIFCDFTVDNCDLNEHTFREKFFNGVVVPLMEDYELATGKLW</sequence>
<dbReference type="EMBL" id="CAJPDQ010000007">
    <property type="protein sequence ID" value="CAF9912749.1"/>
    <property type="molecule type" value="Genomic_DNA"/>
</dbReference>
<dbReference type="InterPro" id="IPR056002">
    <property type="entry name" value="DUF7580"/>
</dbReference>
<keyword evidence="3" id="KW-1185">Reference proteome</keyword>
<protein>
    <recommendedName>
        <fullName evidence="1">DUF7580 domain-containing protein</fullName>
    </recommendedName>
</protein>
<gene>
    <name evidence="2" type="ORF">GOMPHAMPRED_007759</name>
</gene>
<name>A0A8H3EWM3_9LECA</name>
<reference evidence="2" key="1">
    <citation type="submission" date="2021-03" db="EMBL/GenBank/DDBJ databases">
        <authorList>
            <person name="Tagirdzhanova G."/>
        </authorList>
    </citation>
    <scope>NUCLEOTIDE SEQUENCE</scope>
</reference>
<feature type="domain" description="DUF7580" evidence="1">
    <location>
        <begin position="228"/>
        <end position="568"/>
    </location>
</feature>
<comment type="caution">
    <text evidence="2">The sequence shown here is derived from an EMBL/GenBank/DDBJ whole genome shotgun (WGS) entry which is preliminary data.</text>
</comment>
<dbReference type="Pfam" id="PF24476">
    <property type="entry name" value="DUF7580"/>
    <property type="match status" value="1"/>
</dbReference>